<keyword evidence="3" id="KW-1185">Reference proteome</keyword>
<feature type="transmembrane region" description="Helical" evidence="1">
    <location>
        <begin position="180"/>
        <end position="203"/>
    </location>
</feature>
<dbReference type="Proteomes" id="UP000027238">
    <property type="component" value="Unassembled WGS sequence"/>
</dbReference>
<accession>A0A066WWI9</accession>
<keyword evidence="1" id="KW-0472">Membrane</keyword>
<dbReference type="OrthoDB" id="10456165at2759"/>
<dbReference type="HOGENOM" id="CLU_1304780_0_0_1"/>
<comment type="caution">
    <text evidence="2">The sequence shown here is derived from an EMBL/GenBank/DDBJ whole genome shotgun (WGS) entry which is preliminary data.</text>
</comment>
<name>A0A066WWI9_COLSU</name>
<evidence type="ECO:0000256" key="1">
    <source>
        <dbReference type="SAM" id="Phobius"/>
    </source>
</evidence>
<organism evidence="2 3">
    <name type="scientific">Colletotrichum sublineola</name>
    <name type="common">Sorghum anthracnose fungus</name>
    <dbReference type="NCBI Taxonomy" id="1173701"/>
    <lineage>
        <taxon>Eukaryota</taxon>
        <taxon>Fungi</taxon>
        <taxon>Dikarya</taxon>
        <taxon>Ascomycota</taxon>
        <taxon>Pezizomycotina</taxon>
        <taxon>Sordariomycetes</taxon>
        <taxon>Hypocreomycetidae</taxon>
        <taxon>Glomerellales</taxon>
        <taxon>Glomerellaceae</taxon>
        <taxon>Colletotrichum</taxon>
        <taxon>Colletotrichum graminicola species complex</taxon>
    </lineage>
</organism>
<dbReference type="AlphaFoldDB" id="A0A066WWI9"/>
<protein>
    <submittedName>
        <fullName evidence="2">Uncharacterized protein</fullName>
    </submittedName>
</protein>
<evidence type="ECO:0000313" key="3">
    <source>
        <dbReference type="Proteomes" id="UP000027238"/>
    </source>
</evidence>
<proteinExistence type="predicted"/>
<keyword evidence="1" id="KW-0812">Transmembrane</keyword>
<reference evidence="3" key="1">
    <citation type="journal article" date="2014" name="Genome Announc.">
        <title>Draft genome sequence of Colletotrichum sublineola, a destructive pathogen of cultivated sorghum.</title>
        <authorList>
            <person name="Baroncelli R."/>
            <person name="Sanz-Martin J.M."/>
            <person name="Rech G.E."/>
            <person name="Sukno S.A."/>
            <person name="Thon M.R."/>
        </authorList>
    </citation>
    <scope>NUCLEOTIDE SEQUENCE [LARGE SCALE GENOMIC DNA]</scope>
    <source>
        <strain evidence="3">TX430BB</strain>
    </source>
</reference>
<keyword evidence="1" id="KW-1133">Transmembrane helix</keyword>
<evidence type="ECO:0000313" key="2">
    <source>
        <dbReference type="EMBL" id="KDN59774.1"/>
    </source>
</evidence>
<sequence length="211" mass="24014">MGEQVSTKEPAASVFSQSRLMSTRLSVDNDDNSLYSDSDELFQQLKHTFPTENDSVMTVRRWIASLMSRRGLRPGPKFMLPWTGRELHHPSLDFAYAVKVFKFYGVDDVSVKFLVKDLVKCREVTACPLPLLFRQVVFCFLTAVAWQDYQRRRRQALEQGLRWPPAAPDADATCLLSRRAVVMAISVFLLVAILTYHCATSLLPRGRLLEG</sequence>
<dbReference type="EMBL" id="JMSE01001605">
    <property type="protein sequence ID" value="KDN59774.1"/>
    <property type="molecule type" value="Genomic_DNA"/>
</dbReference>
<gene>
    <name evidence="2" type="ORF">CSUB01_10864</name>
</gene>